<reference evidence="2" key="1">
    <citation type="submission" date="2020-02" db="EMBL/GenBank/DDBJ databases">
        <authorList>
            <person name="Meier V. D."/>
        </authorList>
    </citation>
    <scope>NUCLEOTIDE SEQUENCE</scope>
    <source>
        <strain evidence="2">AVDCRST_MAG81</strain>
    </source>
</reference>
<dbReference type="NCBIfam" id="TIGR02118">
    <property type="entry name" value="EthD family reductase"/>
    <property type="match status" value="1"/>
</dbReference>
<protein>
    <recommendedName>
        <fullName evidence="1">EthD domain-containing protein</fullName>
    </recommendedName>
</protein>
<proteinExistence type="predicted"/>
<dbReference type="InterPro" id="IPR011008">
    <property type="entry name" value="Dimeric_a/b-barrel"/>
</dbReference>
<evidence type="ECO:0000313" key="2">
    <source>
        <dbReference type="EMBL" id="CAA9588106.1"/>
    </source>
</evidence>
<name>A0A6J4VSW1_9CYAN</name>
<gene>
    <name evidence="2" type="ORF">AVDCRST_MAG81-4320</name>
</gene>
<dbReference type="InterPro" id="IPR009799">
    <property type="entry name" value="EthD_dom"/>
</dbReference>
<dbReference type="AlphaFoldDB" id="A0A6J4VSW1"/>
<dbReference type="GO" id="GO:0016491">
    <property type="term" value="F:oxidoreductase activity"/>
    <property type="evidence" value="ECO:0007669"/>
    <property type="project" value="InterPro"/>
</dbReference>
<feature type="domain" description="EthD" evidence="1">
    <location>
        <begin position="12"/>
        <end position="109"/>
    </location>
</feature>
<organism evidence="2">
    <name type="scientific">uncultured Synechococcales cyanobacterium</name>
    <dbReference type="NCBI Taxonomy" id="1936017"/>
    <lineage>
        <taxon>Bacteria</taxon>
        <taxon>Bacillati</taxon>
        <taxon>Cyanobacteriota</taxon>
        <taxon>Cyanophyceae</taxon>
        <taxon>Synechococcales</taxon>
        <taxon>environmental samples</taxon>
    </lineage>
</organism>
<dbReference type="EMBL" id="CADCWO010000224">
    <property type="protein sequence ID" value="CAA9588106.1"/>
    <property type="molecule type" value="Genomic_DNA"/>
</dbReference>
<dbReference type="Gene3D" id="3.30.70.100">
    <property type="match status" value="1"/>
</dbReference>
<evidence type="ECO:0000259" key="1">
    <source>
        <dbReference type="Pfam" id="PF07110"/>
    </source>
</evidence>
<accession>A0A6J4VSW1</accession>
<dbReference type="Pfam" id="PF07110">
    <property type="entry name" value="EthD"/>
    <property type="match status" value="1"/>
</dbReference>
<sequence>MIKYVYCIRKRADLTDEEFHTYWKENHATFIRGLAKTLKAKKYVQSHKIDTPLNDEFVKSRGFDSPPYDGVTELWWDNLDDFLASFSTPEGIEATKQYVTDESNFVDFSQSRAFLTEEHVVFDFTSEQT</sequence>
<dbReference type="SUPFAM" id="SSF54909">
    <property type="entry name" value="Dimeric alpha+beta barrel"/>
    <property type="match status" value="1"/>
</dbReference>